<dbReference type="CDD" id="cd00198">
    <property type="entry name" value="vWFA"/>
    <property type="match status" value="1"/>
</dbReference>
<dbReference type="Gene3D" id="3.40.50.410">
    <property type="entry name" value="von Willebrand factor, type A domain"/>
    <property type="match status" value="1"/>
</dbReference>
<evidence type="ECO:0000313" key="1">
    <source>
        <dbReference type="EMBL" id="CAF1396182.1"/>
    </source>
</evidence>
<reference evidence="1" key="1">
    <citation type="submission" date="2021-02" db="EMBL/GenBank/DDBJ databases">
        <authorList>
            <person name="Nowell W R."/>
        </authorList>
    </citation>
    <scope>NUCLEOTIDE SEQUENCE</scope>
</reference>
<name>A0A815KH54_9BILA</name>
<keyword evidence="3" id="KW-1185">Reference proteome</keyword>
<accession>A0A815KH54</accession>
<dbReference type="InterPro" id="IPR036465">
    <property type="entry name" value="vWFA_dom_sf"/>
</dbReference>
<dbReference type="EMBL" id="CAJNOQ010017276">
    <property type="protein sequence ID" value="CAF1396182.1"/>
    <property type="molecule type" value="Genomic_DNA"/>
</dbReference>
<evidence type="ECO:0000313" key="3">
    <source>
        <dbReference type="Proteomes" id="UP000663829"/>
    </source>
</evidence>
<sequence length="292" mass="32647">MKSYLRSTMTSEKTSAVPRIVQTKEAIKQLLKEIAESAGPSDQAVLTTFDEKLIQPSLIPSCKAFEIADESNLARIDRIELSARSTNTHLYSALKEVYHFLEQQPFLYIDIYVFSDGLDTSSRKNDQAYQAIIHNLNEKLGVKCHFINYGSSDGFSLADWLGEPEADCPISGSIDEIRAQMTSSYQKHHTRNPIMIKMSSRSPEDKLSNIPRNLSAAGEYSSTRSDLPRFGRNVQNEDCIPRLHPVQIDDYLCNLPSANPSRSSSFIGNGLRPPEISVIATLPPGVRKPKRN</sequence>
<dbReference type="Proteomes" id="UP000663829">
    <property type="component" value="Unassembled WGS sequence"/>
</dbReference>
<comment type="caution">
    <text evidence="1">The sequence shown here is derived from an EMBL/GenBank/DDBJ whole genome shotgun (WGS) entry which is preliminary data.</text>
</comment>
<dbReference type="AlphaFoldDB" id="A0A815KH54"/>
<proteinExistence type="predicted"/>
<evidence type="ECO:0000313" key="2">
    <source>
        <dbReference type="EMBL" id="CAF4290357.1"/>
    </source>
</evidence>
<organism evidence="1 3">
    <name type="scientific">Didymodactylos carnosus</name>
    <dbReference type="NCBI Taxonomy" id="1234261"/>
    <lineage>
        <taxon>Eukaryota</taxon>
        <taxon>Metazoa</taxon>
        <taxon>Spiralia</taxon>
        <taxon>Gnathifera</taxon>
        <taxon>Rotifera</taxon>
        <taxon>Eurotatoria</taxon>
        <taxon>Bdelloidea</taxon>
        <taxon>Philodinida</taxon>
        <taxon>Philodinidae</taxon>
        <taxon>Didymodactylos</taxon>
    </lineage>
</organism>
<protein>
    <submittedName>
        <fullName evidence="1">Uncharacterized protein</fullName>
    </submittedName>
</protein>
<gene>
    <name evidence="1" type="ORF">GPM918_LOCUS33040</name>
    <name evidence="2" type="ORF">SRO942_LOCUS33717</name>
</gene>
<dbReference type="EMBL" id="CAJOBC010082692">
    <property type="protein sequence ID" value="CAF4290357.1"/>
    <property type="molecule type" value="Genomic_DNA"/>
</dbReference>
<dbReference type="SUPFAM" id="SSF53300">
    <property type="entry name" value="vWA-like"/>
    <property type="match status" value="1"/>
</dbReference>
<dbReference type="Proteomes" id="UP000681722">
    <property type="component" value="Unassembled WGS sequence"/>
</dbReference>
<dbReference type="OrthoDB" id="10022423at2759"/>